<accession>A0A330L7V1</accession>
<protein>
    <submittedName>
        <fullName evidence="1">Uncharacterized protein</fullName>
    </submittedName>
</protein>
<name>A0A330L7V1_9BACT</name>
<dbReference type="AlphaFoldDB" id="A0A330L7V1"/>
<dbReference type="Proteomes" id="UP000248168">
    <property type="component" value="Unassembled WGS sequence"/>
</dbReference>
<keyword evidence="2" id="KW-1185">Reference proteome</keyword>
<dbReference type="EMBL" id="OUNR01000016">
    <property type="protein sequence ID" value="SPP65203.1"/>
    <property type="molecule type" value="Genomic_DNA"/>
</dbReference>
<sequence>MPSPVVCAMDMPSEVKPAVIELADDYTPNERN</sequence>
<proteinExistence type="predicted"/>
<evidence type="ECO:0000313" key="1">
    <source>
        <dbReference type="EMBL" id="SPP65203.1"/>
    </source>
</evidence>
<reference evidence="2" key="1">
    <citation type="submission" date="2018-04" db="EMBL/GenBank/DDBJ databases">
        <authorList>
            <person name="Lucker S."/>
            <person name="Sakoula D."/>
        </authorList>
    </citation>
    <scope>NUCLEOTIDE SEQUENCE [LARGE SCALE GENOMIC DNA]</scope>
</reference>
<gene>
    <name evidence="1" type="ORF">NITLEN_30117</name>
</gene>
<evidence type="ECO:0000313" key="2">
    <source>
        <dbReference type="Proteomes" id="UP000248168"/>
    </source>
</evidence>
<dbReference type="InParanoid" id="A0A330L7V1"/>
<organism evidence="1 2">
    <name type="scientific">Nitrospira lenta</name>
    <dbReference type="NCBI Taxonomy" id="1436998"/>
    <lineage>
        <taxon>Bacteria</taxon>
        <taxon>Pseudomonadati</taxon>
        <taxon>Nitrospirota</taxon>
        <taxon>Nitrospiria</taxon>
        <taxon>Nitrospirales</taxon>
        <taxon>Nitrospiraceae</taxon>
        <taxon>Nitrospira</taxon>
    </lineage>
</organism>